<name>A0A3R9P4F0_9BACI</name>
<sequence>MLFMIIITLLWLLLAASFGFAEWGPILGFSLEFFSSMKDVDFVENQIIKVISFHLGFMWMLAAPAIYVNKKQQKKRNSISRSEHVA</sequence>
<dbReference type="EMBL" id="RBVX01000031">
    <property type="protein sequence ID" value="RSL30863.1"/>
    <property type="molecule type" value="Genomic_DNA"/>
</dbReference>
<reference evidence="2 3" key="1">
    <citation type="submission" date="2018-10" db="EMBL/GenBank/DDBJ databases">
        <title>Draft genome sequence of Bacillus salarius IM0101, isolated from a hypersaline soil in Inner Mongolia, China.</title>
        <authorList>
            <person name="Yamprayoonswat W."/>
            <person name="Boonvisut S."/>
            <person name="Jumpathong W."/>
            <person name="Sittihan S."/>
            <person name="Ruangsuj P."/>
            <person name="Wanthongcharoen S."/>
            <person name="Thongpramul N."/>
            <person name="Pimmason S."/>
            <person name="Yu B."/>
            <person name="Yasawong M."/>
        </authorList>
    </citation>
    <scope>NUCLEOTIDE SEQUENCE [LARGE SCALE GENOMIC DNA]</scope>
    <source>
        <strain evidence="2 3">IM0101</strain>
    </source>
</reference>
<protein>
    <submittedName>
        <fullName evidence="2">Uncharacterized protein</fullName>
    </submittedName>
</protein>
<keyword evidence="3" id="KW-1185">Reference proteome</keyword>
<accession>A0A3R9P4F0</accession>
<dbReference type="RefSeq" id="WP_125559857.1">
    <property type="nucleotide sequence ID" value="NZ_RBVX01000031.1"/>
</dbReference>
<evidence type="ECO:0000313" key="2">
    <source>
        <dbReference type="EMBL" id="RSL30863.1"/>
    </source>
</evidence>
<keyword evidence="1" id="KW-0812">Transmembrane</keyword>
<evidence type="ECO:0000313" key="3">
    <source>
        <dbReference type="Proteomes" id="UP000275076"/>
    </source>
</evidence>
<evidence type="ECO:0000256" key="1">
    <source>
        <dbReference type="SAM" id="Phobius"/>
    </source>
</evidence>
<proteinExistence type="predicted"/>
<keyword evidence="1" id="KW-0472">Membrane</keyword>
<feature type="transmembrane region" description="Helical" evidence="1">
    <location>
        <begin position="47"/>
        <end position="68"/>
    </location>
</feature>
<keyword evidence="1" id="KW-1133">Transmembrane helix</keyword>
<gene>
    <name evidence="2" type="ORF">D7Z54_24030</name>
</gene>
<dbReference type="Proteomes" id="UP000275076">
    <property type="component" value="Unassembled WGS sequence"/>
</dbReference>
<dbReference type="AlphaFoldDB" id="A0A3R9P4F0"/>
<organism evidence="2 3">
    <name type="scientific">Salibacterium salarium</name>
    <dbReference type="NCBI Taxonomy" id="284579"/>
    <lineage>
        <taxon>Bacteria</taxon>
        <taxon>Bacillati</taxon>
        <taxon>Bacillota</taxon>
        <taxon>Bacilli</taxon>
        <taxon>Bacillales</taxon>
        <taxon>Bacillaceae</taxon>
    </lineage>
</organism>
<comment type="caution">
    <text evidence="2">The sequence shown here is derived from an EMBL/GenBank/DDBJ whole genome shotgun (WGS) entry which is preliminary data.</text>
</comment>